<proteinExistence type="predicted"/>
<dbReference type="EMBL" id="GL376564">
    <property type="status" value="NOT_ANNOTATED_CDS"/>
    <property type="molecule type" value="Genomic_DNA"/>
</dbReference>
<feature type="chain" id="PRO_5003872089" description="Kazal-like domain-containing protein" evidence="1">
    <location>
        <begin position="24"/>
        <end position="95"/>
    </location>
</feature>
<reference evidence="3" key="1">
    <citation type="journal article" date="2010" name="Genome Biol.">
        <title>Genome sequence of the necrotrophic plant pathogen Pythium ultimum reveals original pathogenicity mechanisms and effector repertoire.</title>
        <authorList>
            <person name="Levesque C.A."/>
            <person name="Brouwer H."/>
            <person name="Cano L."/>
            <person name="Hamilton J.P."/>
            <person name="Holt C."/>
            <person name="Huitema E."/>
            <person name="Raffaele S."/>
            <person name="Robideau G.P."/>
            <person name="Thines M."/>
            <person name="Win J."/>
            <person name="Zerillo M.M."/>
            <person name="Beakes G.W."/>
            <person name="Boore J.L."/>
            <person name="Busam D."/>
            <person name="Dumas B."/>
            <person name="Ferriera S."/>
            <person name="Fuerstenberg S.I."/>
            <person name="Gachon C.M."/>
            <person name="Gaulin E."/>
            <person name="Govers F."/>
            <person name="Grenville-Briggs L."/>
            <person name="Horner N."/>
            <person name="Hostetler J."/>
            <person name="Jiang R.H."/>
            <person name="Johnson J."/>
            <person name="Krajaejun T."/>
            <person name="Lin H."/>
            <person name="Meijer H.J."/>
            <person name="Moore B."/>
            <person name="Morris P."/>
            <person name="Phuntmart V."/>
            <person name="Puiu D."/>
            <person name="Shetty J."/>
            <person name="Stajich J.E."/>
            <person name="Tripathy S."/>
            <person name="Wawra S."/>
            <person name="van West P."/>
            <person name="Whitty B.R."/>
            <person name="Coutinho P.M."/>
            <person name="Henrissat B."/>
            <person name="Martin F."/>
            <person name="Thomas P.D."/>
            <person name="Tyler B.M."/>
            <person name="De Vries R.P."/>
            <person name="Kamoun S."/>
            <person name="Yandell M."/>
            <person name="Tisserat N."/>
            <person name="Buell C.R."/>
        </authorList>
    </citation>
    <scope>NUCLEOTIDE SEQUENCE</scope>
    <source>
        <strain evidence="3">DAOM:BR144</strain>
    </source>
</reference>
<keyword evidence="1" id="KW-0732">Signal</keyword>
<sequence length="95" mass="9813">MVKFHPIFLLFVGSSLLPARTQAAEAAQAPCPRDPSIPLNCVGEGWTFVSVEGLVGSFCAKGPICSAANKNGNCPSPQDGLDYGSTCGKLNQGNS</sequence>
<name>K3WJK5_GLOUD</name>
<accession>K3WJK5</accession>
<feature type="signal peptide" evidence="1">
    <location>
        <begin position="1"/>
        <end position="23"/>
    </location>
</feature>
<keyword evidence="3" id="KW-1185">Reference proteome</keyword>
<evidence type="ECO:0000313" key="2">
    <source>
        <dbReference type="EnsemblProtists" id="PYU1_T005147"/>
    </source>
</evidence>
<dbReference type="EnsemblProtists" id="PYU1_T005147">
    <property type="protein sequence ID" value="PYU1_T005147"/>
    <property type="gene ID" value="PYU1_G005136"/>
</dbReference>
<dbReference type="InParanoid" id="K3WJK5"/>
<dbReference type="VEuPathDB" id="FungiDB:PYU1_G005136"/>
<evidence type="ECO:0008006" key="4">
    <source>
        <dbReference type="Google" id="ProtNLM"/>
    </source>
</evidence>
<reference evidence="2" key="3">
    <citation type="submission" date="2015-02" db="UniProtKB">
        <authorList>
            <consortium name="EnsemblProtists"/>
        </authorList>
    </citation>
    <scope>IDENTIFICATION</scope>
    <source>
        <strain evidence="2">DAOM BR144</strain>
    </source>
</reference>
<dbReference type="HOGENOM" id="CLU_2379206_0_0_1"/>
<dbReference type="AlphaFoldDB" id="K3WJK5"/>
<dbReference type="Proteomes" id="UP000019132">
    <property type="component" value="Unassembled WGS sequence"/>
</dbReference>
<organism evidence="2 3">
    <name type="scientific">Globisporangium ultimum (strain ATCC 200006 / CBS 805.95 / DAOM BR144)</name>
    <name type="common">Pythium ultimum</name>
    <dbReference type="NCBI Taxonomy" id="431595"/>
    <lineage>
        <taxon>Eukaryota</taxon>
        <taxon>Sar</taxon>
        <taxon>Stramenopiles</taxon>
        <taxon>Oomycota</taxon>
        <taxon>Peronosporomycetes</taxon>
        <taxon>Pythiales</taxon>
        <taxon>Pythiaceae</taxon>
        <taxon>Globisporangium</taxon>
    </lineage>
</organism>
<reference evidence="3" key="2">
    <citation type="submission" date="2010-04" db="EMBL/GenBank/DDBJ databases">
        <authorList>
            <person name="Buell R."/>
            <person name="Hamilton J."/>
            <person name="Hostetler J."/>
        </authorList>
    </citation>
    <scope>NUCLEOTIDE SEQUENCE [LARGE SCALE GENOMIC DNA]</scope>
    <source>
        <strain evidence="3">DAOM:BR144</strain>
    </source>
</reference>
<evidence type="ECO:0000313" key="3">
    <source>
        <dbReference type="Proteomes" id="UP000019132"/>
    </source>
</evidence>
<protein>
    <recommendedName>
        <fullName evidence="4">Kazal-like domain-containing protein</fullName>
    </recommendedName>
</protein>
<evidence type="ECO:0000256" key="1">
    <source>
        <dbReference type="SAM" id="SignalP"/>
    </source>
</evidence>